<evidence type="ECO:0000313" key="2">
    <source>
        <dbReference type="Proteomes" id="UP001054252"/>
    </source>
</evidence>
<proteinExistence type="predicted"/>
<comment type="caution">
    <text evidence="1">The sequence shown here is derived from an EMBL/GenBank/DDBJ whole genome shotgun (WGS) entry which is preliminary data.</text>
</comment>
<dbReference type="Proteomes" id="UP001054252">
    <property type="component" value="Unassembled WGS sequence"/>
</dbReference>
<gene>
    <name evidence="1" type="ORF">SLEP1_g18124</name>
</gene>
<sequence>MQGKWRHEMQAKELAKTQIPEELKIKEEADANLKRKLETAHQNMVADCQPHKDDMQRLMEEVSRLQISSDLANQWHQQIVLLLGHLELEREQIRHIQCDAS</sequence>
<keyword evidence="2" id="KW-1185">Reference proteome</keyword>
<protein>
    <submittedName>
        <fullName evidence="1">Uncharacterized protein</fullName>
    </submittedName>
</protein>
<reference evidence="1 2" key="1">
    <citation type="journal article" date="2021" name="Commun. Biol.">
        <title>The genome of Shorea leprosula (Dipterocarpaceae) highlights the ecological relevance of drought in aseasonal tropical rainforests.</title>
        <authorList>
            <person name="Ng K.K.S."/>
            <person name="Kobayashi M.J."/>
            <person name="Fawcett J.A."/>
            <person name="Hatakeyama M."/>
            <person name="Paape T."/>
            <person name="Ng C.H."/>
            <person name="Ang C.C."/>
            <person name="Tnah L.H."/>
            <person name="Lee C.T."/>
            <person name="Nishiyama T."/>
            <person name="Sese J."/>
            <person name="O'Brien M.J."/>
            <person name="Copetti D."/>
            <person name="Mohd Noor M.I."/>
            <person name="Ong R.C."/>
            <person name="Putra M."/>
            <person name="Sireger I.Z."/>
            <person name="Indrioko S."/>
            <person name="Kosugi Y."/>
            <person name="Izuno A."/>
            <person name="Isagi Y."/>
            <person name="Lee S.L."/>
            <person name="Shimizu K.K."/>
        </authorList>
    </citation>
    <scope>NUCLEOTIDE SEQUENCE [LARGE SCALE GENOMIC DNA]</scope>
    <source>
        <strain evidence="1">214</strain>
    </source>
</reference>
<evidence type="ECO:0000313" key="1">
    <source>
        <dbReference type="EMBL" id="GKV06215.1"/>
    </source>
</evidence>
<dbReference type="EMBL" id="BPVZ01000024">
    <property type="protein sequence ID" value="GKV06215.1"/>
    <property type="molecule type" value="Genomic_DNA"/>
</dbReference>
<accession>A0AAV5J5Q1</accession>
<dbReference type="AlphaFoldDB" id="A0AAV5J5Q1"/>
<organism evidence="1 2">
    <name type="scientific">Rubroshorea leprosula</name>
    <dbReference type="NCBI Taxonomy" id="152421"/>
    <lineage>
        <taxon>Eukaryota</taxon>
        <taxon>Viridiplantae</taxon>
        <taxon>Streptophyta</taxon>
        <taxon>Embryophyta</taxon>
        <taxon>Tracheophyta</taxon>
        <taxon>Spermatophyta</taxon>
        <taxon>Magnoliopsida</taxon>
        <taxon>eudicotyledons</taxon>
        <taxon>Gunneridae</taxon>
        <taxon>Pentapetalae</taxon>
        <taxon>rosids</taxon>
        <taxon>malvids</taxon>
        <taxon>Malvales</taxon>
        <taxon>Dipterocarpaceae</taxon>
        <taxon>Rubroshorea</taxon>
    </lineage>
</organism>
<name>A0AAV5J5Q1_9ROSI</name>